<dbReference type="PROSITE" id="PS51257">
    <property type="entry name" value="PROKAR_LIPOPROTEIN"/>
    <property type="match status" value="1"/>
</dbReference>
<dbReference type="SMART" id="SM00869">
    <property type="entry name" value="Autotransporter"/>
    <property type="match status" value="1"/>
</dbReference>
<dbReference type="Pfam" id="PF03797">
    <property type="entry name" value="Autotransporter"/>
    <property type="match status" value="1"/>
</dbReference>
<gene>
    <name evidence="4" type="ORF">OC940_00980</name>
</gene>
<dbReference type="GO" id="GO:0019867">
    <property type="term" value="C:outer membrane"/>
    <property type="evidence" value="ECO:0007669"/>
    <property type="project" value="InterPro"/>
</dbReference>
<evidence type="ECO:0000256" key="2">
    <source>
        <dbReference type="SAM" id="SignalP"/>
    </source>
</evidence>
<dbReference type="PROSITE" id="PS51208">
    <property type="entry name" value="AUTOTRANSPORTER"/>
    <property type="match status" value="1"/>
</dbReference>
<dbReference type="InterPro" id="IPR005546">
    <property type="entry name" value="Autotransporte_beta"/>
</dbReference>
<organism evidence="4 5">
    <name type="scientific">Pseudomonas koreensis</name>
    <dbReference type="NCBI Taxonomy" id="198620"/>
    <lineage>
        <taxon>Bacteria</taxon>
        <taxon>Pseudomonadati</taxon>
        <taxon>Pseudomonadota</taxon>
        <taxon>Gammaproteobacteria</taxon>
        <taxon>Pseudomonadales</taxon>
        <taxon>Pseudomonadaceae</taxon>
        <taxon>Pseudomonas</taxon>
    </lineage>
</organism>
<dbReference type="InterPro" id="IPR006315">
    <property type="entry name" value="OM_autotransptr_brl_dom"/>
</dbReference>
<feature type="compositionally biased region" description="Polar residues" evidence="1">
    <location>
        <begin position="392"/>
        <end position="403"/>
    </location>
</feature>
<feature type="domain" description="Autotransporter" evidence="3">
    <location>
        <begin position="492"/>
        <end position="766"/>
    </location>
</feature>
<feature type="signal peptide" evidence="2">
    <location>
        <begin position="1"/>
        <end position="28"/>
    </location>
</feature>
<sequence>MLIQHRYKLQHLVLAVALAVGCAGVSQAEQVEPQVDVEVKPKKKRKNAAKSTPPIAGSDEPSAQLEQTPSSPAPSIDAQVTATAEPIVARAPIVFDEAFYEAVGFDHPTPTNASVATEHNFDSFQHAYTTQHTPLSERLENNEGLSLQLGEADDLLVINNGARWDGLIDGGAGQNGLLLNAREGGEIGRTNNFKEVRVAKGAWTLGHDFNGSAEVKAGAALVNNGSIKGDALVDPSATYAGNGDVQNLYVNGALLALKDNGPTIRGNLALSRGAEVTYVVSASEGASPIVVNGTATLGNATLNVLGIPGDHAPSTDYTVLNAGKIEGEFGQVKSSLAFMTPTLAYSDTQATLTYARNDVRFEDVSGSKNAQALGKSIDEPQARPSAAKPDAQKSQAPRPQTSRPAALTHAATSPATAAASSIPGNAAVAALLTSDKATAVIALEQLAGSGNANLAKATLSSVTPVNASLLSAMHQLDNFHSSQRNAPRHAAGSADTGRVWLQALGHGGKLDRDVEPMQHTTKGLLVGADWRLNEAWRLGVMGGTSDTRMDSRELDGELDSWHLGAYALRQSGPMSLRLGTTWSSHEGSTRRQVAFGRFTDRLKGNYDASTQQAFAELGYNLGRGGVRLEPFASVGYQRYQHDGYTENGGAAALKVQDQTQGNLNSTFGLRLAKVATLDNGMRLTPRFSAGWKHVYGDTETSTRQRLVTGGRDYTLYGAELDRNSLTLDTGLDLSVSTLHTLGLGLTGEIGTDSRNHGISGQWRMAF</sequence>
<reference evidence="4" key="2">
    <citation type="journal article" date="2023" name="mSystems">
        <title>Charting the Lipopeptidome of Nonpathogenic Pseudomonas.</title>
        <authorList>
            <person name="Cesa-Luna C."/>
            <person name="Geudens N."/>
            <person name="Girard L."/>
            <person name="De Roo V."/>
            <person name="Maklad H.R."/>
            <person name="Martins J.C."/>
            <person name="Hofte M."/>
            <person name="De Mot R."/>
        </authorList>
    </citation>
    <scope>NUCLEOTIDE SEQUENCE</scope>
    <source>
        <strain evidence="4">B1M3-32</strain>
    </source>
</reference>
<evidence type="ECO:0000256" key="1">
    <source>
        <dbReference type="SAM" id="MobiDB-lite"/>
    </source>
</evidence>
<evidence type="ECO:0000313" key="4">
    <source>
        <dbReference type="EMBL" id="MCU7246368.1"/>
    </source>
</evidence>
<accession>A0A9X2XCZ3</accession>
<dbReference type="RefSeq" id="WP_301620779.1">
    <property type="nucleotide sequence ID" value="NZ_JAOSKY010000001.1"/>
</dbReference>
<comment type="caution">
    <text evidence="4">The sequence shown here is derived from an EMBL/GenBank/DDBJ whole genome shotgun (WGS) entry which is preliminary data.</text>
</comment>
<dbReference type="EMBL" id="JAOSKY010000001">
    <property type="protein sequence ID" value="MCU7246368.1"/>
    <property type="molecule type" value="Genomic_DNA"/>
</dbReference>
<feature type="region of interest" description="Disordered" evidence="1">
    <location>
        <begin position="39"/>
        <end position="79"/>
    </location>
</feature>
<protein>
    <submittedName>
        <fullName evidence="4">Autotransporter domain-containing protein</fullName>
    </submittedName>
</protein>
<evidence type="ECO:0000259" key="3">
    <source>
        <dbReference type="PROSITE" id="PS51208"/>
    </source>
</evidence>
<dbReference type="Gene3D" id="2.40.128.130">
    <property type="entry name" value="Autotransporter beta-domain"/>
    <property type="match status" value="1"/>
</dbReference>
<proteinExistence type="predicted"/>
<dbReference type="AlphaFoldDB" id="A0A9X2XCZ3"/>
<dbReference type="SUPFAM" id="SSF103515">
    <property type="entry name" value="Autotransporter"/>
    <property type="match status" value="1"/>
</dbReference>
<reference evidence="4" key="1">
    <citation type="submission" date="2022-09" db="EMBL/GenBank/DDBJ databases">
        <authorList>
            <person name="Cesa-Luna C."/>
            <person name="Girard L."/>
            <person name="Lood C."/>
            <person name="Hofte M."/>
            <person name="De Mot R."/>
        </authorList>
    </citation>
    <scope>NUCLEOTIDE SEQUENCE</scope>
    <source>
        <strain evidence="4">B1M3-32</strain>
    </source>
</reference>
<dbReference type="NCBIfam" id="TIGR01414">
    <property type="entry name" value="autotrans_barl"/>
    <property type="match status" value="1"/>
</dbReference>
<feature type="chain" id="PRO_5040755715" evidence="2">
    <location>
        <begin position="29"/>
        <end position="766"/>
    </location>
</feature>
<evidence type="ECO:0000313" key="5">
    <source>
        <dbReference type="Proteomes" id="UP001139955"/>
    </source>
</evidence>
<dbReference type="InterPro" id="IPR036709">
    <property type="entry name" value="Autotransporte_beta_dom_sf"/>
</dbReference>
<dbReference type="Proteomes" id="UP001139955">
    <property type="component" value="Unassembled WGS sequence"/>
</dbReference>
<name>A0A9X2XCZ3_9PSED</name>
<keyword evidence="2" id="KW-0732">Signal</keyword>
<keyword evidence="5" id="KW-1185">Reference proteome</keyword>
<feature type="region of interest" description="Disordered" evidence="1">
    <location>
        <begin position="370"/>
        <end position="412"/>
    </location>
</feature>